<dbReference type="Proteomes" id="UP000033633">
    <property type="component" value="Unassembled WGS sequence"/>
</dbReference>
<organism evidence="1 2">
    <name type="scientific">Photobacterium halotolerans</name>
    <dbReference type="NCBI Taxonomy" id="265726"/>
    <lineage>
        <taxon>Bacteria</taxon>
        <taxon>Pseudomonadati</taxon>
        <taxon>Pseudomonadota</taxon>
        <taxon>Gammaproteobacteria</taxon>
        <taxon>Vibrionales</taxon>
        <taxon>Vibrionaceae</taxon>
        <taxon>Photobacterium</taxon>
    </lineage>
</organism>
<evidence type="ECO:0000313" key="2">
    <source>
        <dbReference type="Proteomes" id="UP000033633"/>
    </source>
</evidence>
<dbReference type="EMBL" id="JWYV01000009">
    <property type="protein sequence ID" value="KKC99590.1"/>
    <property type="molecule type" value="Genomic_DNA"/>
</dbReference>
<sequence>MNRTIEHCACNICGTLALFRDVFFVPKVHRMLNEIPCVADNSASKLSFVQITITQVQILGMAFLGGISFANSAQ</sequence>
<reference evidence="1 2" key="1">
    <citation type="submission" date="2014-12" db="EMBL/GenBank/DDBJ databases">
        <title>Mercury Reductase activity and rhizosphere competence traits in the genome of root associated Photobacterium halotolerans MELD1.</title>
        <authorList>
            <person name="Mathew D.C."/>
            <person name="Huang C.-C."/>
        </authorList>
    </citation>
    <scope>NUCLEOTIDE SEQUENCE [LARGE SCALE GENOMIC DNA]</scope>
    <source>
        <strain evidence="1 2">MELD1</strain>
    </source>
</reference>
<comment type="caution">
    <text evidence="1">The sequence shown here is derived from an EMBL/GenBank/DDBJ whole genome shotgun (WGS) entry which is preliminary data.</text>
</comment>
<protein>
    <submittedName>
        <fullName evidence="1">Uncharacterized protein</fullName>
    </submittedName>
</protein>
<dbReference type="AlphaFoldDB" id="A0A0F5VBQ9"/>
<keyword evidence="2" id="KW-1185">Reference proteome</keyword>
<name>A0A0F5VBQ9_9GAMM</name>
<proteinExistence type="predicted"/>
<evidence type="ECO:0000313" key="1">
    <source>
        <dbReference type="EMBL" id="KKC99590.1"/>
    </source>
</evidence>
<accession>A0A0F5VBQ9</accession>
<gene>
    <name evidence="1" type="ORF">KY46_11690</name>
</gene>